<dbReference type="EMBL" id="CACRXK020008381">
    <property type="protein sequence ID" value="CAB4014627.1"/>
    <property type="molecule type" value="Genomic_DNA"/>
</dbReference>
<dbReference type="AlphaFoldDB" id="A0A6S7IBG8"/>
<reference evidence="1" key="1">
    <citation type="submission" date="2020-04" db="EMBL/GenBank/DDBJ databases">
        <authorList>
            <person name="Alioto T."/>
            <person name="Alioto T."/>
            <person name="Gomez Garrido J."/>
        </authorList>
    </citation>
    <scope>NUCLEOTIDE SEQUENCE</scope>
    <source>
        <strain evidence="1">A484AB</strain>
    </source>
</reference>
<gene>
    <name evidence="1" type="ORF">PACLA_8A044129</name>
</gene>
<protein>
    <submittedName>
        <fullName evidence="1">Uncharacterized protein</fullName>
    </submittedName>
</protein>
<name>A0A6S7IBG8_PARCT</name>
<evidence type="ECO:0000313" key="1">
    <source>
        <dbReference type="EMBL" id="CAB4014627.1"/>
    </source>
</evidence>
<accession>A0A6S7IBG8</accession>
<feature type="non-terminal residue" evidence="1">
    <location>
        <position position="56"/>
    </location>
</feature>
<sequence>MSKNDKRKRNFGSFTEQDICSKKDKTISLENAIQITLKYKALNIEEKNVFKENVLS</sequence>
<organism evidence="1 2">
    <name type="scientific">Paramuricea clavata</name>
    <name type="common">Red gorgonian</name>
    <name type="synonym">Violescent sea-whip</name>
    <dbReference type="NCBI Taxonomy" id="317549"/>
    <lineage>
        <taxon>Eukaryota</taxon>
        <taxon>Metazoa</taxon>
        <taxon>Cnidaria</taxon>
        <taxon>Anthozoa</taxon>
        <taxon>Octocorallia</taxon>
        <taxon>Malacalcyonacea</taxon>
        <taxon>Plexauridae</taxon>
        <taxon>Paramuricea</taxon>
    </lineage>
</organism>
<comment type="caution">
    <text evidence="1">The sequence shown here is derived from an EMBL/GenBank/DDBJ whole genome shotgun (WGS) entry which is preliminary data.</text>
</comment>
<keyword evidence="2" id="KW-1185">Reference proteome</keyword>
<proteinExistence type="predicted"/>
<dbReference type="Proteomes" id="UP001152795">
    <property type="component" value="Unassembled WGS sequence"/>
</dbReference>
<evidence type="ECO:0000313" key="2">
    <source>
        <dbReference type="Proteomes" id="UP001152795"/>
    </source>
</evidence>